<organism evidence="2">
    <name type="scientific">Tanacetum cinerariifolium</name>
    <name type="common">Dalmatian daisy</name>
    <name type="synonym">Chrysanthemum cinerariifolium</name>
    <dbReference type="NCBI Taxonomy" id="118510"/>
    <lineage>
        <taxon>Eukaryota</taxon>
        <taxon>Viridiplantae</taxon>
        <taxon>Streptophyta</taxon>
        <taxon>Embryophyta</taxon>
        <taxon>Tracheophyta</taxon>
        <taxon>Spermatophyta</taxon>
        <taxon>Magnoliopsida</taxon>
        <taxon>eudicotyledons</taxon>
        <taxon>Gunneridae</taxon>
        <taxon>Pentapetalae</taxon>
        <taxon>asterids</taxon>
        <taxon>campanulids</taxon>
        <taxon>Asterales</taxon>
        <taxon>Asteraceae</taxon>
        <taxon>Asteroideae</taxon>
        <taxon>Anthemideae</taxon>
        <taxon>Anthemidinae</taxon>
        <taxon>Tanacetum</taxon>
    </lineage>
</organism>
<evidence type="ECO:0000313" key="2">
    <source>
        <dbReference type="EMBL" id="GEU41389.1"/>
    </source>
</evidence>
<feature type="compositionally biased region" description="Polar residues" evidence="1">
    <location>
        <begin position="90"/>
        <end position="101"/>
    </location>
</feature>
<evidence type="ECO:0000256" key="1">
    <source>
        <dbReference type="SAM" id="MobiDB-lite"/>
    </source>
</evidence>
<proteinExistence type="predicted"/>
<feature type="region of interest" description="Disordered" evidence="1">
    <location>
        <begin position="71"/>
        <end position="101"/>
    </location>
</feature>
<comment type="caution">
    <text evidence="2">The sequence shown here is derived from an EMBL/GenBank/DDBJ whole genome shotgun (WGS) entry which is preliminary data.</text>
</comment>
<gene>
    <name evidence="2" type="ORF">Tci_013367</name>
</gene>
<protein>
    <submittedName>
        <fullName evidence="2">Uncharacterized protein</fullName>
    </submittedName>
</protein>
<sequence>MVGLGGLATVVVGFLSDGLDFVPGYAVIDAAQCKRGKYMAKCATIGYGFLLFCFSSLGELEADAVTLLSGSESSLHGSGHRGTFSHPGNGENSGMQHNDQS</sequence>
<reference evidence="2" key="1">
    <citation type="journal article" date="2019" name="Sci. Rep.">
        <title>Draft genome of Tanacetum cinerariifolium, the natural source of mosquito coil.</title>
        <authorList>
            <person name="Yamashiro T."/>
            <person name="Shiraishi A."/>
            <person name="Satake H."/>
            <person name="Nakayama K."/>
        </authorList>
    </citation>
    <scope>NUCLEOTIDE SEQUENCE</scope>
</reference>
<dbReference type="AlphaFoldDB" id="A0A6L2JXE1"/>
<dbReference type="EMBL" id="BKCJ010001432">
    <property type="protein sequence ID" value="GEU41389.1"/>
    <property type="molecule type" value="Genomic_DNA"/>
</dbReference>
<name>A0A6L2JXE1_TANCI</name>
<accession>A0A6L2JXE1</accession>